<feature type="domain" description="SH3b" evidence="2">
    <location>
        <begin position="125"/>
        <end position="191"/>
    </location>
</feature>
<dbReference type="PROSITE" id="PS51781">
    <property type="entry name" value="SH3B"/>
    <property type="match status" value="3"/>
</dbReference>
<dbReference type="InterPro" id="IPR003646">
    <property type="entry name" value="SH3-like_bac-type"/>
</dbReference>
<sequence length="449" mass="49515">MIKNKVNGVTVKLLAIALILSANFLPLEVQALNKKDTVITSQVEKSSKTTQKGVVNTKSLNIRKGAGTKYSKIGSLSKGDKVQVEGKTSSGWYRIKYKKTYGYVSAKYIKITSTNSSSSSTTSKATKVKYTGTTTGGLNVRKGGSTSYSKIGSLKKGSKLQIIVKLSNGWYKIKYKNTYGYIIGKYVKNVKAINSSNSNSEEVIIKTGTINISSVDVMKKSSLESTKIGTLSKGNKVDITKIESNGWYRIKYNGDYGYVETSYIDLNKERTDLNNFLFVGDSFTYLMKDTIASKNKNVYIHAKSGSMPGYWIDKVSSMPKNSKVDGVVLLIGVNGAGYESNRTDVKILINKLSERYPDKTIYVQKIFPVGRAFKSANPYSFNQKISGLNSVIESHCKKVDNAVFINTTSGFIDNDGYLLNHSGDGLHIASKYNNKFYSNIFNAVKKAEK</sequence>
<keyword evidence="4" id="KW-1185">Reference proteome</keyword>
<dbReference type="Pfam" id="PF13472">
    <property type="entry name" value="Lipase_GDSL_2"/>
    <property type="match status" value="1"/>
</dbReference>
<dbReference type="InterPro" id="IPR036514">
    <property type="entry name" value="SGNH_hydro_sf"/>
</dbReference>
<feature type="domain" description="SH3b" evidence="2">
    <location>
        <begin position="205"/>
        <end position="268"/>
    </location>
</feature>
<name>A0A0B3WS90_9FIRM</name>
<dbReference type="RefSeq" id="WP_039679432.1">
    <property type="nucleotide sequence ID" value="NZ_JWHR01000075.1"/>
</dbReference>
<evidence type="ECO:0000313" key="3">
    <source>
        <dbReference type="EMBL" id="KHS57430.1"/>
    </source>
</evidence>
<dbReference type="Pfam" id="PF08239">
    <property type="entry name" value="SH3_3"/>
    <property type="match status" value="3"/>
</dbReference>
<dbReference type="SUPFAM" id="SSF50044">
    <property type="entry name" value="SH3-domain"/>
    <property type="match status" value="2"/>
</dbReference>
<dbReference type="Gene3D" id="3.40.50.1110">
    <property type="entry name" value="SGNH hydrolase"/>
    <property type="match status" value="1"/>
</dbReference>
<comment type="caution">
    <text evidence="3">The sequence shown here is derived from an EMBL/GenBank/DDBJ whole genome shotgun (WGS) entry which is preliminary data.</text>
</comment>
<dbReference type="OrthoDB" id="3268660at2"/>
<dbReference type="InterPro" id="IPR013830">
    <property type="entry name" value="SGNH_hydro"/>
</dbReference>
<feature type="domain" description="SH3b" evidence="2">
    <location>
        <begin position="50"/>
        <end position="113"/>
    </location>
</feature>
<organism evidence="3 4">
    <name type="scientific">Terrisporobacter othiniensis</name>
    <dbReference type="NCBI Taxonomy" id="1577792"/>
    <lineage>
        <taxon>Bacteria</taxon>
        <taxon>Bacillati</taxon>
        <taxon>Bacillota</taxon>
        <taxon>Clostridia</taxon>
        <taxon>Peptostreptococcales</taxon>
        <taxon>Peptostreptococcaceae</taxon>
        <taxon>Terrisporobacter</taxon>
    </lineage>
</organism>
<protein>
    <recommendedName>
        <fullName evidence="2">SH3b domain-containing protein</fullName>
    </recommendedName>
</protein>
<keyword evidence="1" id="KW-0732">Signal</keyword>
<gene>
    <name evidence="3" type="ORF">QX51_08225</name>
</gene>
<dbReference type="InterPro" id="IPR052354">
    <property type="entry name" value="Cell_Wall_Dynamics_Protein"/>
</dbReference>
<evidence type="ECO:0000259" key="2">
    <source>
        <dbReference type="PROSITE" id="PS51781"/>
    </source>
</evidence>
<dbReference type="STRING" id="1577792.QX51_08225"/>
<reference evidence="3 4" key="1">
    <citation type="submission" date="2014-12" db="EMBL/GenBank/DDBJ databases">
        <title>Draft genome sequence of Terrisporobacter sp. 08-306576, isolated from the blood culture of a bacteremia patient.</title>
        <authorList>
            <person name="Lund L.C."/>
            <person name="Sydenham T.V."/>
            <person name="Hogh S.V."/>
            <person name="Skov M.N."/>
            <person name="Kemp M."/>
            <person name="Justesen U.S."/>
        </authorList>
    </citation>
    <scope>NUCLEOTIDE SEQUENCE [LARGE SCALE GENOMIC DNA]</scope>
    <source>
        <strain evidence="3 4">08-306576</strain>
    </source>
</reference>
<accession>A0A0B3WS90</accession>
<feature type="chain" id="PRO_5002086194" description="SH3b domain-containing protein" evidence="1">
    <location>
        <begin position="32"/>
        <end position="449"/>
    </location>
</feature>
<dbReference type="EMBL" id="JWHR01000075">
    <property type="protein sequence ID" value="KHS57430.1"/>
    <property type="molecule type" value="Genomic_DNA"/>
</dbReference>
<dbReference type="AlphaFoldDB" id="A0A0B3WS90"/>
<dbReference type="Gene3D" id="2.30.30.40">
    <property type="entry name" value="SH3 Domains"/>
    <property type="match status" value="3"/>
</dbReference>
<dbReference type="SMART" id="SM00287">
    <property type="entry name" value="SH3b"/>
    <property type="match status" value="3"/>
</dbReference>
<dbReference type="Proteomes" id="UP000031189">
    <property type="component" value="Unassembled WGS sequence"/>
</dbReference>
<evidence type="ECO:0000313" key="4">
    <source>
        <dbReference type="Proteomes" id="UP000031189"/>
    </source>
</evidence>
<evidence type="ECO:0000256" key="1">
    <source>
        <dbReference type="SAM" id="SignalP"/>
    </source>
</evidence>
<feature type="signal peptide" evidence="1">
    <location>
        <begin position="1"/>
        <end position="31"/>
    </location>
</feature>
<dbReference type="PANTHER" id="PTHR34408">
    <property type="entry name" value="FAMILY PROTEIN, PUTATIVE-RELATED"/>
    <property type="match status" value="1"/>
</dbReference>
<dbReference type="InterPro" id="IPR036028">
    <property type="entry name" value="SH3-like_dom_sf"/>
</dbReference>
<dbReference type="SUPFAM" id="SSF52266">
    <property type="entry name" value="SGNH hydrolase"/>
    <property type="match status" value="1"/>
</dbReference>
<dbReference type="PANTHER" id="PTHR34408:SF1">
    <property type="entry name" value="GLYCOSYL HYDROLASE FAMILY 19 DOMAIN-CONTAINING PROTEIN HI_1415"/>
    <property type="match status" value="1"/>
</dbReference>
<proteinExistence type="predicted"/>